<keyword evidence="1" id="KW-0175">Coiled coil</keyword>
<feature type="coiled-coil region" evidence="1">
    <location>
        <begin position="297"/>
        <end position="324"/>
    </location>
</feature>
<evidence type="ECO:0000256" key="2">
    <source>
        <dbReference type="SAM" id="MobiDB-lite"/>
    </source>
</evidence>
<sequence length="387" mass="43827">MASHPTSSETANGAGDMDRAALSGMLSSYDSKQLVDEVITAWEELAAANKDLATSNQRNRVLELDLSERDDLGAPERARLLKLEEDLRAREAQIIHLERMLDDSRREKEGVENSVGAIRVDQLERENSELSGKTESQSAIISEMEGKLDQLVEALEKAAEAGLTSITADEVRALNRELEEAHRRIESEQSESSAVGGERDQLREMVEQTRGLLEQRDLRIKEMEGQLQRIMEGPRSISAEHDYLVEQIEELKRRLLERNREYEALRRRERRLHREVFERDERIQQMQLTLSDIEGGLSDRTAEMKTLEDSHERLSAEVEGLRRSERTREVVSGAFQDTLGVLRTHEQRKARREALGIEEDTSIPDPGEGNSPGGSAPAALRDIDELD</sequence>
<dbReference type="EMBL" id="KF900569">
    <property type="protein sequence ID" value="AIE99657.1"/>
    <property type="molecule type" value="Genomic_DNA"/>
</dbReference>
<feature type="coiled-coil region" evidence="1">
    <location>
        <begin position="245"/>
        <end position="272"/>
    </location>
</feature>
<evidence type="ECO:0000313" key="3">
    <source>
        <dbReference type="EMBL" id="AIE99657.1"/>
    </source>
</evidence>
<feature type="coiled-coil region" evidence="1">
    <location>
        <begin position="80"/>
        <end position="114"/>
    </location>
</feature>
<reference evidence="3" key="1">
    <citation type="journal article" date="2014" name="Genome Biol. Evol.">
        <title>Pangenome evidence for extensive interdomain horizontal transfer affecting lineage core and shell genes in uncultured planktonic thaumarchaeota and euryarchaeota.</title>
        <authorList>
            <person name="Deschamps P."/>
            <person name="Zivanovic Y."/>
            <person name="Moreira D."/>
            <person name="Rodriguez-Valera F."/>
            <person name="Lopez-Garcia P."/>
        </authorList>
    </citation>
    <scope>NUCLEOTIDE SEQUENCE</scope>
</reference>
<dbReference type="AlphaFoldDB" id="A0A075GD68"/>
<name>A0A075GD68_9EURY</name>
<organism evidence="3">
    <name type="scientific">uncultured marine group II/III euryarchaeote KM3_115_D04</name>
    <dbReference type="NCBI Taxonomy" id="1457855"/>
    <lineage>
        <taxon>Archaea</taxon>
        <taxon>Methanobacteriati</taxon>
        <taxon>Methanobacteriota</taxon>
        <taxon>environmental samples</taxon>
    </lineage>
</organism>
<evidence type="ECO:0000256" key="1">
    <source>
        <dbReference type="SAM" id="Coils"/>
    </source>
</evidence>
<protein>
    <submittedName>
        <fullName evidence="3">Uncharacterized protein</fullName>
    </submittedName>
</protein>
<accession>A0A075GD68</accession>
<feature type="region of interest" description="Disordered" evidence="2">
    <location>
        <begin position="345"/>
        <end position="387"/>
    </location>
</feature>
<feature type="compositionally biased region" description="Basic and acidic residues" evidence="2">
    <location>
        <begin position="345"/>
        <end position="355"/>
    </location>
</feature>
<dbReference type="Gene3D" id="1.10.287.1490">
    <property type="match status" value="1"/>
</dbReference>
<proteinExistence type="predicted"/>
<feature type="coiled-coil region" evidence="1">
    <location>
        <begin position="141"/>
        <end position="191"/>
    </location>
</feature>